<proteinExistence type="predicted"/>
<dbReference type="SUPFAM" id="SSF103642">
    <property type="entry name" value="Sec-C motif"/>
    <property type="match status" value="1"/>
</dbReference>
<dbReference type="InterPro" id="IPR004027">
    <property type="entry name" value="SEC_C_motif"/>
</dbReference>
<evidence type="ECO:0000313" key="2">
    <source>
        <dbReference type="Proteomes" id="UP000219252"/>
    </source>
</evidence>
<dbReference type="Proteomes" id="UP000219252">
    <property type="component" value="Unassembled WGS sequence"/>
</dbReference>
<protein>
    <submittedName>
        <fullName evidence="1">SEC-C motif-containing protein</fullName>
    </submittedName>
</protein>
<dbReference type="OrthoDB" id="9814022at2"/>
<keyword evidence="2" id="KW-1185">Reference proteome</keyword>
<organism evidence="1 2">
    <name type="scientific">Ureibacillus acetophenoni</name>
    <dbReference type="NCBI Taxonomy" id="614649"/>
    <lineage>
        <taxon>Bacteria</taxon>
        <taxon>Bacillati</taxon>
        <taxon>Bacillota</taxon>
        <taxon>Bacilli</taxon>
        <taxon>Bacillales</taxon>
        <taxon>Caryophanaceae</taxon>
        <taxon>Ureibacillus</taxon>
    </lineage>
</organism>
<dbReference type="Pfam" id="PF02810">
    <property type="entry name" value="SEC-C"/>
    <property type="match status" value="1"/>
</dbReference>
<evidence type="ECO:0000313" key="1">
    <source>
        <dbReference type="EMBL" id="SOC40870.1"/>
    </source>
</evidence>
<dbReference type="EMBL" id="OBQC01000009">
    <property type="protein sequence ID" value="SOC40870.1"/>
    <property type="molecule type" value="Genomic_DNA"/>
</dbReference>
<sequence length="377" mass="43702">MVVDNKSNKSKFVGITSIADGLSTLKVAELQDIRRKLKIKNVSSLKKAELIQYLAEAIPFHLKNIIRLYDERRLFLIKSMIANKGMITVKNLEIEELEYFRKTGFTFMSYSNGNQAIIIPLDLMHTFEEIVRDETVLYDIKRNTEWIKITRGLLYYYGVVPQDKLVDLVEKYAPIHPYYLDFNQVIFDAMDYNQEINFDRYGFSFWEVLEPLNILEEQASRKGIDYYPFTKEQLLEAGETDFVEHPKGYSQLLALFTKEYGMSKQEATELIEECVLQVKLGNLPSQLLQYLQTQLTFESLEAVQRLVDALIILMNNTREWYLKGYTSLELSLQDKKGLSSLSNKKGEVIHLHTLQKVGRNEPCPCGSGKKYKKCCGN</sequence>
<name>A0A285UG64_9BACL</name>
<gene>
    <name evidence="1" type="ORF">SAMN05877842_10914</name>
</gene>
<dbReference type="Gene3D" id="3.10.450.50">
    <property type="match status" value="1"/>
</dbReference>
<reference evidence="2" key="1">
    <citation type="submission" date="2017-08" db="EMBL/GenBank/DDBJ databases">
        <authorList>
            <person name="Varghese N."/>
            <person name="Submissions S."/>
        </authorList>
    </citation>
    <scope>NUCLEOTIDE SEQUENCE [LARGE SCALE GENOMIC DNA]</scope>
    <source>
        <strain evidence="2">JC23</strain>
    </source>
</reference>
<dbReference type="AlphaFoldDB" id="A0A285UG64"/>
<accession>A0A285UG64</accession>
<dbReference type="RefSeq" id="WP_097149933.1">
    <property type="nucleotide sequence ID" value="NZ_OBQC01000009.1"/>
</dbReference>